<proteinExistence type="predicted"/>
<dbReference type="Gene3D" id="2.130.10.10">
    <property type="entry name" value="YVTN repeat-like/Quinoprotein amine dehydrogenase"/>
    <property type="match status" value="1"/>
</dbReference>
<evidence type="ECO:0000256" key="3">
    <source>
        <dbReference type="PROSITE-ProRule" id="PRU00221"/>
    </source>
</evidence>
<dbReference type="Proteomes" id="UP001174909">
    <property type="component" value="Unassembled WGS sequence"/>
</dbReference>
<keyword evidence="2" id="KW-0677">Repeat</keyword>
<dbReference type="PROSITE" id="PS50294">
    <property type="entry name" value="WD_REPEATS_REGION"/>
    <property type="match status" value="2"/>
</dbReference>
<dbReference type="SUPFAM" id="SSF50978">
    <property type="entry name" value="WD40 repeat-like"/>
    <property type="match status" value="1"/>
</dbReference>
<dbReference type="InterPro" id="IPR019775">
    <property type="entry name" value="WD40_repeat_CS"/>
</dbReference>
<organism evidence="5 6">
    <name type="scientific">Geodia barretti</name>
    <name type="common">Barrett's horny sponge</name>
    <dbReference type="NCBI Taxonomy" id="519541"/>
    <lineage>
        <taxon>Eukaryota</taxon>
        <taxon>Metazoa</taxon>
        <taxon>Porifera</taxon>
        <taxon>Demospongiae</taxon>
        <taxon>Heteroscleromorpha</taxon>
        <taxon>Tetractinellida</taxon>
        <taxon>Astrophorina</taxon>
        <taxon>Geodiidae</taxon>
        <taxon>Geodia</taxon>
    </lineage>
</organism>
<keyword evidence="1 3" id="KW-0853">WD repeat</keyword>
<dbReference type="GO" id="GO:0003723">
    <property type="term" value="F:RNA binding"/>
    <property type="evidence" value="ECO:0007669"/>
    <property type="project" value="TreeGrafter"/>
</dbReference>
<feature type="non-terminal residue" evidence="5">
    <location>
        <position position="168"/>
    </location>
</feature>
<name>A0AA35T565_GEOBA</name>
<feature type="repeat" description="WD" evidence="3">
    <location>
        <begin position="51"/>
        <end position="84"/>
    </location>
</feature>
<dbReference type="InterPro" id="IPR015943">
    <property type="entry name" value="WD40/YVTN_repeat-like_dom_sf"/>
</dbReference>
<reference evidence="5" key="1">
    <citation type="submission" date="2023-03" db="EMBL/GenBank/DDBJ databases">
        <authorList>
            <person name="Steffen K."/>
            <person name="Cardenas P."/>
        </authorList>
    </citation>
    <scope>NUCLEOTIDE SEQUENCE</scope>
</reference>
<sequence>MSLGVLTGAVTLQGPRNPSQLMSFDGSTRSQQIAQAGPPRTSSLQAPIMQLVGHDGEINSAKFSPNGTILASASFDRQIMLWNVYGDCDNFGVMMGHTGAILELHFSRDGSMVFTASTDKTGAVWDCAVAKRIKKLKGHTSFVNSCAASRRGIQLVATGSDDGTMKVR</sequence>
<evidence type="ECO:0000313" key="5">
    <source>
        <dbReference type="EMBL" id="CAI8041032.1"/>
    </source>
</evidence>
<dbReference type="PROSITE" id="PS50082">
    <property type="entry name" value="WD_REPEATS_2"/>
    <property type="match status" value="2"/>
</dbReference>
<gene>
    <name evidence="5" type="ORF">GBAR_LOCUS22797</name>
</gene>
<dbReference type="PROSITE" id="PS00678">
    <property type="entry name" value="WD_REPEATS_1"/>
    <property type="match status" value="1"/>
</dbReference>
<evidence type="ECO:0000256" key="4">
    <source>
        <dbReference type="SAM" id="MobiDB-lite"/>
    </source>
</evidence>
<evidence type="ECO:0000256" key="2">
    <source>
        <dbReference type="ARBA" id="ARBA00022737"/>
    </source>
</evidence>
<dbReference type="GO" id="GO:0071013">
    <property type="term" value="C:catalytic step 2 spliceosome"/>
    <property type="evidence" value="ECO:0007669"/>
    <property type="project" value="TreeGrafter"/>
</dbReference>
<dbReference type="AlphaFoldDB" id="A0AA35T565"/>
<keyword evidence="5" id="KW-0687">Ribonucleoprotein</keyword>
<comment type="caution">
    <text evidence="5">The sequence shown here is derived from an EMBL/GenBank/DDBJ whole genome shotgun (WGS) entry which is preliminary data.</text>
</comment>
<dbReference type="PANTHER" id="PTHR44006:SF1">
    <property type="entry name" value="U5 SMALL NUCLEAR RIBONUCLEOPROTEIN 40 KDA PROTEIN"/>
    <property type="match status" value="1"/>
</dbReference>
<keyword evidence="6" id="KW-1185">Reference proteome</keyword>
<dbReference type="InterPro" id="IPR036322">
    <property type="entry name" value="WD40_repeat_dom_sf"/>
</dbReference>
<dbReference type="EMBL" id="CASHTH010003157">
    <property type="protein sequence ID" value="CAI8041032.1"/>
    <property type="molecule type" value="Genomic_DNA"/>
</dbReference>
<accession>A0AA35T565</accession>
<dbReference type="Pfam" id="PF00400">
    <property type="entry name" value="WD40"/>
    <property type="match status" value="3"/>
</dbReference>
<dbReference type="InterPro" id="IPR001680">
    <property type="entry name" value="WD40_rpt"/>
</dbReference>
<evidence type="ECO:0000256" key="1">
    <source>
        <dbReference type="ARBA" id="ARBA00022574"/>
    </source>
</evidence>
<dbReference type="InterPro" id="IPR052234">
    <property type="entry name" value="U5_snRNP_Component"/>
</dbReference>
<dbReference type="SMART" id="SM00320">
    <property type="entry name" value="WD40"/>
    <property type="match status" value="3"/>
</dbReference>
<feature type="region of interest" description="Disordered" evidence="4">
    <location>
        <begin position="14"/>
        <end position="42"/>
    </location>
</feature>
<evidence type="ECO:0000313" key="6">
    <source>
        <dbReference type="Proteomes" id="UP001174909"/>
    </source>
</evidence>
<dbReference type="PANTHER" id="PTHR44006">
    <property type="entry name" value="U5 SMALL NUCLEAR RIBONUCLEOPROTEIN 40 KDA PROTEIN"/>
    <property type="match status" value="1"/>
</dbReference>
<feature type="repeat" description="WD" evidence="3">
    <location>
        <begin position="94"/>
        <end position="126"/>
    </location>
</feature>
<protein>
    <submittedName>
        <fullName evidence="5">U5 small nuclear ribonucleoprotein 40 kDa protein</fullName>
    </submittedName>
</protein>